<gene>
    <name evidence="1" type="ORF">CGC59_03175</name>
</gene>
<proteinExistence type="predicted"/>
<organism evidence="1 2">
    <name type="scientific">Capnocytophaga sputigena</name>
    <dbReference type="NCBI Taxonomy" id="1019"/>
    <lineage>
        <taxon>Bacteria</taxon>
        <taxon>Pseudomonadati</taxon>
        <taxon>Bacteroidota</taxon>
        <taxon>Flavobacteriia</taxon>
        <taxon>Flavobacteriales</taxon>
        <taxon>Flavobacteriaceae</taxon>
        <taxon>Capnocytophaga</taxon>
    </lineage>
</organism>
<protein>
    <submittedName>
        <fullName evidence="1">Uncharacterized protein</fullName>
    </submittedName>
</protein>
<dbReference type="RefSeq" id="WP_095900851.1">
    <property type="nucleotide sequence ID" value="NZ_CP022383.1"/>
</dbReference>
<dbReference type="Proteomes" id="UP000217334">
    <property type="component" value="Chromosome"/>
</dbReference>
<accession>A0A250F0U8</accession>
<name>A0A250F0U8_CAPSP</name>
<sequence length="416" mass="49294">MASNSELYNVDVLKKIYSFNGLYISTFGSALKKLLSKDEQKVFIVNSLEVFDVLNIYKSPIFIDFVKEVEEDIFAFTFEKMKLLNDKTLLFACVGVRSYLFKSFYVEELFQIIKENKALVSDYEQLWYYMPLDIHPIDEILYLFERILSFPDSFKIVIHMSMILFSRDLKDNIAKVYDFIEEEISKRFNEFFELSKDDNYWYILQRVLEKGTKYSFAEKAMHNLLKFINNSNDIFCNDYRIKNCMRVLVNKYFDEVWTELSETLVSDNGKSLLYYKLQTILGSQISDTDKVGILFEFDHNESLFTWCAKFPLVAPEQLMKMSPLYEEEQFSTIVIKLLDLYGEQESVLTALSNNMGSYSWIGSVVPLYEKQYKCIEQITTHKIEKVRLWAIKMQKYLKQQIEEEKNRDAEGILSYR</sequence>
<dbReference type="EMBL" id="CP022383">
    <property type="protein sequence ID" value="ATA78740.1"/>
    <property type="molecule type" value="Genomic_DNA"/>
</dbReference>
<reference evidence="2" key="1">
    <citation type="submission" date="2017-06" db="EMBL/GenBank/DDBJ databases">
        <title>Capnocytophaga spp. assemblies.</title>
        <authorList>
            <person name="Gulvik C.A."/>
        </authorList>
    </citation>
    <scope>NUCLEOTIDE SEQUENCE [LARGE SCALE GENOMIC DNA]</scope>
    <source>
        <strain evidence="2">H4486</strain>
    </source>
</reference>
<evidence type="ECO:0000313" key="2">
    <source>
        <dbReference type="Proteomes" id="UP000217334"/>
    </source>
</evidence>
<evidence type="ECO:0000313" key="1">
    <source>
        <dbReference type="EMBL" id="ATA78740.1"/>
    </source>
</evidence>
<dbReference type="AlphaFoldDB" id="A0A250F0U8"/>